<dbReference type="PANTHER" id="PTHR11606:SF13">
    <property type="entry name" value="GLUTAMATE DEHYDROGENASE 1, MITOCHONDRIAL"/>
    <property type="match status" value="1"/>
</dbReference>
<dbReference type="SMART" id="SM00839">
    <property type="entry name" value="ELFV_dehydrog"/>
    <property type="match status" value="1"/>
</dbReference>
<evidence type="ECO:0000256" key="3">
    <source>
        <dbReference type="ARBA" id="ARBA00023002"/>
    </source>
</evidence>
<evidence type="ECO:0000259" key="9">
    <source>
        <dbReference type="SMART" id="SM00839"/>
    </source>
</evidence>
<evidence type="ECO:0000313" key="13">
    <source>
        <dbReference type="Proteomes" id="UP000250223"/>
    </source>
</evidence>
<evidence type="ECO:0000313" key="10">
    <source>
        <dbReference type="EMBL" id="SDL00754.1"/>
    </source>
</evidence>
<evidence type="ECO:0000256" key="6">
    <source>
        <dbReference type="PIRSR" id="PIRSR000185-2"/>
    </source>
</evidence>
<dbReference type="Gene3D" id="3.40.50.10860">
    <property type="entry name" value="Leucine Dehydrogenase, chain A, domain 1"/>
    <property type="match status" value="1"/>
</dbReference>
<comment type="similarity">
    <text evidence="1 4 8">Belongs to the Glu/Leu/Phe/Val dehydrogenases family.</text>
</comment>
<dbReference type="PROSITE" id="PS00074">
    <property type="entry name" value="GLFV_DEHYDROGENASE"/>
    <property type="match status" value="1"/>
</dbReference>
<evidence type="ECO:0000256" key="1">
    <source>
        <dbReference type="ARBA" id="ARBA00006382"/>
    </source>
</evidence>
<evidence type="ECO:0000256" key="5">
    <source>
        <dbReference type="PIRSR" id="PIRSR000185-1"/>
    </source>
</evidence>
<dbReference type="OrthoDB" id="9803297at2"/>
<dbReference type="EMBL" id="FNGL01000004">
    <property type="protein sequence ID" value="SDL00754.1"/>
    <property type="molecule type" value="Genomic_DNA"/>
</dbReference>
<dbReference type="Proteomes" id="UP000198811">
    <property type="component" value="Unassembled WGS sequence"/>
</dbReference>
<keyword evidence="6" id="KW-0520">NAD</keyword>
<dbReference type="Pfam" id="PF02812">
    <property type="entry name" value="ELFV_dehydrog_N"/>
    <property type="match status" value="1"/>
</dbReference>
<evidence type="ECO:0000256" key="8">
    <source>
        <dbReference type="RuleBase" id="RU004417"/>
    </source>
</evidence>
<reference evidence="11 13" key="2">
    <citation type="submission" date="2018-06" db="EMBL/GenBank/DDBJ databases">
        <authorList>
            <consortium name="Pathogen Informatics"/>
            <person name="Doyle S."/>
        </authorList>
    </citation>
    <scope>NUCLEOTIDE SEQUENCE [LARGE SCALE GENOMIC DNA]</scope>
    <source>
        <strain evidence="11 13">NCTC13028</strain>
    </source>
</reference>
<sequence>MNVEELNPFKNVQKIIKKTCEDLNLSESVYELIKEPARVLEVNIPVKMDDGSIKVFKGYRSQHNNSIGATKGGVRFHQNVNLDEVKALSIWMTFKCAIANLPFGGGKGGIIVDPKTLSKGELERLSRGYVDKLYEIIGEDIDIPAPDVNTNGEIIAWMADEYNKLSRQNDWGTFTGKPVELNGSKGRTEATGLGVAIVAREALKKLNRSLENSSVAVQGFGNVGSHAALCIEKLGGKIVSVSEWDREKGFYAIHDEKGLKVEELIKHFKENGTLLGFGGSSEIKEEEFWSLNVDVLVPAALENSININNAKLINAKLICEGANGPVTPAADEILEKKGVEVTPDILTNAGGVIVSYFEWVQNLDNYYWNEEDVKSREEEFLVEGFNNVWSMKEKFNCTMRNAAYMYAINKLAKSMKARGWY</sequence>
<organism evidence="11 13">
    <name type="scientific">Clostridium cochlearium</name>
    <dbReference type="NCBI Taxonomy" id="1494"/>
    <lineage>
        <taxon>Bacteria</taxon>
        <taxon>Bacillati</taxon>
        <taxon>Bacillota</taxon>
        <taxon>Clostridia</taxon>
        <taxon>Eubacteriales</taxon>
        <taxon>Clostridiaceae</taxon>
        <taxon>Clostridium</taxon>
    </lineage>
</organism>
<feature type="domain" description="Glutamate/phenylalanine/leucine/valine/L-tryptophan dehydrogenase C-terminal" evidence="9">
    <location>
        <begin position="184"/>
        <end position="419"/>
    </location>
</feature>
<dbReference type="STRING" id="1494.SAMN05216497_104104"/>
<dbReference type="InterPro" id="IPR036291">
    <property type="entry name" value="NAD(P)-bd_dom_sf"/>
</dbReference>
<keyword evidence="6" id="KW-0547">Nucleotide-binding</keyword>
<evidence type="ECO:0000256" key="4">
    <source>
        <dbReference type="PIRNR" id="PIRNR000185"/>
    </source>
</evidence>
<evidence type="ECO:0000256" key="2">
    <source>
        <dbReference type="ARBA" id="ARBA00012896"/>
    </source>
</evidence>
<dbReference type="InterPro" id="IPR006097">
    <property type="entry name" value="Glu/Leu/Phe/Val/Trp_DH_dimer"/>
</dbReference>
<reference evidence="10 12" key="1">
    <citation type="submission" date="2016-10" db="EMBL/GenBank/DDBJ databases">
        <authorList>
            <person name="Varghese N."/>
            <person name="Submissions S."/>
        </authorList>
    </citation>
    <scope>NUCLEOTIDE SEQUENCE [LARGE SCALE GENOMIC DNA]</scope>
    <source>
        <strain evidence="10 12">NLAE-zl-C224</strain>
    </source>
</reference>
<dbReference type="EMBL" id="UAWC01000001">
    <property type="protein sequence ID" value="SQB33330.1"/>
    <property type="molecule type" value="Genomic_DNA"/>
</dbReference>
<dbReference type="PIRSF" id="PIRSF000185">
    <property type="entry name" value="Glu_DH"/>
    <property type="match status" value="1"/>
</dbReference>
<dbReference type="PANTHER" id="PTHR11606">
    <property type="entry name" value="GLUTAMATE DEHYDROGENASE"/>
    <property type="match status" value="1"/>
</dbReference>
<dbReference type="InterPro" id="IPR033922">
    <property type="entry name" value="NAD_bind_Glu_DH"/>
</dbReference>
<proteinExistence type="inferred from homology"/>
<dbReference type="RefSeq" id="WP_089864277.1">
    <property type="nucleotide sequence ID" value="NZ_CP173238.1"/>
</dbReference>
<dbReference type="PRINTS" id="PR00082">
    <property type="entry name" value="GLFDHDRGNASE"/>
</dbReference>
<dbReference type="SUPFAM" id="SSF51735">
    <property type="entry name" value="NAD(P)-binding Rossmann-fold domains"/>
    <property type="match status" value="1"/>
</dbReference>
<dbReference type="InterPro" id="IPR033524">
    <property type="entry name" value="Glu/Leu/Phe/Val_DH_AS"/>
</dbReference>
<feature type="active site" description="Proton donor" evidence="5">
    <location>
        <position position="107"/>
    </location>
</feature>
<feature type="binding site" evidence="6">
    <location>
        <position position="191"/>
    </location>
    <ligand>
        <name>NAD(+)</name>
        <dbReference type="ChEBI" id="CHEBI:57540"/>
    </ligand>
</feature>
<feature type="binding site" evidence="6">
    <location>
        <position position="95"/>
    </location>
    <ligand>
        <name>substrate</name>
    </ligand>
</feature>
<dbReference type="InterPro" id="IPR046346">
    <property type="entry name" value="Aminoacid_DH-like_N_sf"/>
</dbReference>
<evidence type="ECO:0000313" key="11">
    <source>
        <dbReference type="EMBL" id="SQB33330.1"/>
    </source>
</evidence>
<dbReference type="GO" id="GO:0006538">
    <property type="term" value="P:L-glutamate catabolic process"/>
    <property type="evidence" value="ECO:0007669"/>
    <property type="project" value="TreeGrafter"/>
</dbReference>
<keyword evidence="3 4" id="KW-0560">Oxidoreductase</keyword>
<dbReference type="GO" id="GO:0004352">
    <property type="term" value="F:glutamate dehydrogenase (NAD+) activity"/>
    <property type="evidence" value="ECO:0007669"/>
    <property type="project" value="TreeGrafter"/>
</dbReference>
<dbReference type="Pfam" id="PF00208">
    <property type="entry name" value="ELFV_dehydrog"/>
    <property type="match status" value="1"/>
</dbReference>
<protein>
    <recommendedName>
        <fullName evidence="2 4">Glutamate dehydrogenase</fullName>
    </recommendedName>
</protein>
<evidence type="ECO:0000256" key="7">
    <source>
        <dbReference type="PIRSR" id="PIRSR000185-3"/>
    </source>
</evidence>
<dbReference type="GeneID" id="70577036"/>
<evidence type="ECO:0000313" key="12">
    <source>
        <dbReference type="Proteomes" id="UP000198811"/>
    </source>
</evidence>
<gene>
    <name evidence="11" type="ORF">NCTC13028_00323</name>
    <name evidence="10" type="ORF">SAMN05216497_104104</name>
</gene>
<dbReference type="CDD" id="cd01076">
    <property type="entry name" value="NAD_bind_1_Glu_DH"/>
    <property type="match status" value="1"/>
</dbReference>
<dbReference type="AlphaFoldDB" id="A0A239ZYN9"/>
<feature type="binding site" evidence="6">
    <location>
        <position position="355"/>
    </location>
    <ligand>
        <name>substrate</name>
    </ligand>
</feature>
<dbReference type="GO" id="GO:0000166">
    <property type="term" value="F:nucleotide binding"/>
    <property type="evidence" value="ECO:0007669"/>
    <property type="project" value="UniProtKB-KW"/>
</dbReference>
<dbReference type="InterPro" id="IPR006096">
    <property type="entry name" value="Glu/Leu/Phe/Val/Trp_DH_C"/>
</dbReference>
<dbReference type="FunFam" id="3.40.50.10860:FF:000003">
    <property type="entry name" value="Glutamate dehydrogenase"/>
    <property type="match status" value="1"/>
</dbReference>
<keyword evidence="12" id="KW-1185">Reference proteome</keyword>
<dbReference type="SUPFAM" id="SSF53223">
    <property type="entry name" value="Aminoacid dehydrogenase-like, N-terminal domain"/>
    <property type="match status" value="1"/>
</dbReference>
<name>A0A239ZYN9_CLOCO</name>
<dbReference type="InterPro" id="IPR006095">
    <property type="entry name" value="Glu/Leu/Phe/Val/Trp_DH"/>
</dbReference>
<dbReference type="InterPro" id="IPR014362">
    <property type="entry name" value="Glu_DH"/>
</dbReference>
<dbReference type="Proteomes" id="UP000250223">
    <property type="component" value="Unassembled WGS sequence"/>
</dbReference>
<feature type="site" description="Important for catalysis" evidence="7">
    <location>
        <position position="147"/>
    </location>
</feature>
<dbReference type="Gene3D" id="3.40.50.720">
    <property type="entry name" value="NAD(P)-binding Rossmann-like Domain"/>
    <property type="match status" value="1"/>
</dbReference>
<feature type="binding site" evidence="6">
    <location>
        <position position="71"/>
    </location>
    <ligand>
        <name>substrate</name>
    </ligand>
</feature>
<accession>A0A239ZYN9</accession>
<feature type="binding site" evidence="6">
    <location>
        <position position="222"/>
    </location>
    <ligand>
        <name>NAD(+)</name>
        <dbReference type="ChEBI" id="CHEBI:57540"/>
    </ligand>
</feature>